<feature type="region of interest" description="Disordered" evidence="1">
    <location>
        <begin position="1"/>
        <end position="52"/>
    </location>
</feature>
<keyword evidence="4" id="KW-0418">Kinase</keyword>
<dbReference type="OrthoDB" id="6501018at2759"/>
<evidence type="ECO:0000256" key="1">
    <source>
        <dbReference type="SAM" id="MobiDB-lite"/>
    </source>
</evidence>
<feature type="domain" description="FAST kinase leucine-rich" evidence="2">
    <location>
        <begin position="406"/>
        <end position="474"/>
    </location>
</feature>
<dbReference type="GO" id="GO:0016301">
    <property type="term" value="F:kinase activity"/>
    <property type="evidence" value="ECO:0007669"/>
    <property type="project" value="UniProtKB-KW"/>
</dbReference>
<dbReference type="GO" id="GO:0044528">
    <property type="term" value="P:regulation of mitochondrial mRNA stability"/>
    <property type="evidence" value="ECO:0007669"/>
    <property type="project" value="InterPro"/>
</dbReference>
<protein>
    <submittedName>
        <fullName evidence="4">FAST kinase domain-containing protein 4</fullName>
    </submittedName>
</protein>
<evidence type="ECO:0000313" key="3">
    <source>
        <dbReference type="Proteomes" id="UP000085678"/>
    </source>
</evidence>
<keyword evidence="3" id="KW-1185">Reference proteome</keyword>
<name>A0A1S3JQI8_LINAN</name>
<feature type="region of interest" description="Disordered" evidence="1">
    <location>
        <begin position="82"/>
        <end position="113"/>
    </location>
</feature>
<accession>A0A1S3JQI8</accession>
<dbReference type="Pfam" id="PF06743">
    <property type="entry name" value="FAST_1"/>
    <property type="match status" value="1"/>
</dbReference>
<proteinExistence type="predicted"/>
<organism evidence="3 4">
    <name type="scientific">Lingula anatina</name>
    <name type="common">Brachiopod</name>
    <name type="synonym">Lingula unguis</name>
    <dbReference type="NCBI Taxonomy" id="7574"/>
    <lineage>
        <taxon>Eukaryota</taxon>
        <taxon>Metazoa</taxon>
        <taxon>Spiralia</taxon>
        <taxon>Lophotrochozoa</taxon>
        <taxon>Brachiopoda</taxon>
        <taxon>Linguliformea</taxon>
        <taxon>Lingulata</taxon>
        <taxon>Lingulida</taxon>
        <taxon>Linguloidea</taxon>
        <taxon>Lingulidae</taxon>
        <taxon>Lingula</taxon>
    </lineage>
</organism>
<dbReference type="InParanoid" id="A0A1S3JQI8"/>
<feature type="compositionally biased region" description="Polar residues" evidence="1">
    <location>
        <begin position="1"/>
        <end position="19"/>
    </location>
</feature>
<dbReference type="AlphaFoldDB" id="A0A1S3JQI8"/>
<dbReference type="RefSeq" id="XP_013412416.1">
    <property type="nucleotide sequence ID" value="XM_013556962.1"/>
</dbReference>
<evidence type="ECO:0000259" key="2">
    <source>
        <dbReference type="Pfam" id="PF06743"/>
    </source>
</evidence>
<dbReference type="STRING" id="7574.A0A1S3JQI8"/>
<gene>
    <name evidence="4" type="primary">LOC106175121</name>
</gene>
<dbReference type="InterPro" id="IPR010622">
    <property type="entry name" value="FAST_Leu-rich"/>
</dbReference>
<sequence>MLQSCQAVSHYCTSKQPTEADTVKAQWEPDGATSSTEEAGFSHTPEMPSDPDNAIQEQAVMVGENEDGMGEALLASEVEVSNHETAGVKSPTKKKWAANKKSGVPKSSATGTNIKSTLKNHETLLKGIRSKVKTILYQAEGSVDTEAEINDLQEKCDKLFSWLTEENKKIEMKERSTVAMEFLKVMRKLEQSSEIPSVVKVKDWLVENLDGLSVAVLADLYQMYINSPVSEERSSILTQTLERLRSGVRSPEDTFHLLVRSRDADLIEMFLPVIKANLGKMQFREFSLLMQSMASVQDRNKVIINMICSSLADRFEELEVRKKPVAQVVSLVESLARLHIYNGDLLEKLAQVLVQNKRFMSAAQVLELLSSLSHLRLRDPMLLAFIDSEIDQKHMVLGRAFPKKLADVLLSFANLNYVPEYSWISEPMFWSYFETTPVQHKHVWLDMIWSLVILNKALPDQIQSVLSPSFYEPLLKTFEEKDAGVQQNLACRKLLQINASANLDMEGTYEGELLPEDFITRYNVKPPSIPKVSLVHALSKVVKLQAVSEDCFKENVFLDSGHLIHVELLLNQQGFYVPLDKEHSDDVFRVAVIVMDFPFMTLGDVQPVGAFALTIRHLEKLGYLVVEIPYTELGGESKVNVLSNALRRAVQSRIADQLSEAV</sequence>
<evidence type="ECO:0000313" key="4">
    <source>
        <dbReference type="RefSeq" id="XP_013412416.1"/>
    </source>
</evidence>
<dbReference type="GeneID" id="106175121"/>
<keyword evidence="4" id="KW-0808">Transferase</keyword>
<reference evidence="4" key="1">
    <citation type="submission" date="2025-08" db="UniProtKB">
        <authorList>
            <consortium name="RefSeq"/>
        </authorList>
    </citation>
    <scope>IDENTIFICATION</scope>
    <source>
        <tissue evidence="4">Gonads</tissue>
    </source>
</reference>
<dbReference type="Proteomes" id="UP000085678">
    <property type="component" value="Unplaced"/>
</dbReference>
<dbReference type="KEGG" id="lak:106175121"/>